<accession>A0A0E9SPX8</accession>
<protein>
    <submittedName>
        <fullName evidence="1">Uncharacterized protein</fullName>
    </submittedName>
</protein>
<evidence type="ECO:0000313" key="1">
    <source>
        <dbReference type="EMBL" id="JAH43287.1"/>
    </source>
</evidence>
<reference evidence="1" key="2">
    <citation type="journal article" date="2015" name="Fish Shellfish Immunol.">
        <title>Early steps in the European eel (Anguilla anguilla)-Vibrio vulnificus interaction in the gills: Role of the RtxA13 toxin.</title>
        <authorList>
            <person name="Callol A."/>
            <person name="Pajuelo D."/>
            <person name="Ebbesson L."/>
            <person name="Teles M."/>
            <person name="MacKenzie S."/>
            <person name="Amaro C."/>
        </authorList>
    </citation>
    <scope>NUCLEOTIDE SEQUENCE</scope>
</reference>
<sequence length="52" mass="5805">MVKCQKRSRTIRVDSLMCGLRKENAALPFSLLTRALSEHAVLGDKNTARNGF</sequence>
<dbReference type="AlphaFoldDB" id="A0A0E9SPX8"/>
<name>A0A0E9SPX8_ANGAN</name>
<dbReference type="EMBL" id="GBXM01065290">
    <property type="protein sequence ID" value="JAH43287.1"/>
    <property type="molecule type" value="Transcribed_RNA"/>
</dbReference>
<proteinExistence type="predicted"/>
<organism evidence="1">
    <name type="scientific">Anguilla anguilla</name>
    <name type="common">European freshwater eel</name>
    <name type="synonym">Muraena anguilla</name>
    <dbReference type="NCBI Taxonomy" id="7936"/>
    <lineage>
        <taxon>Eukaryota</taxon>
        <taxon>Metazoa</taxon>
        <taxon>Chordata</taxon>
        <taxon>Craniata</taxon>
        <taxon>Vertebrata</taxon>
        <taxon>Euteleostomi</taxon>
        <taxon>Actinopterygii</taxon>
        <taxon>Neopterygii</taxon>
        <taxon>Teleostei</taxon>
        <taxon>Anguilliformes</taxon>
        <taxon>Anguillidae</taxon>
        <taxon>Anguilla</taxon>
    </lineage>
</organism>
<reference evidence="1" key="1">
    <citation type="submission" date="2014-11" db="EMBL/GenBank/DDBJ databases">
        <authorList>
            <person name="Amaro Gonzalez C."/>
        </authorList>
    </citation>
    <scope>NUCLEOTIDE SEQUENCE</scope>
</reference>